<dbReference type="HOGENOM" id="CLU_041661_1_1_0"/>
<dbReference type="InterPro" id="IPR045584">
    <property type="entry name" value="Pilin-like"/>
</dbReference>
<dbReference type="EMBL" id="HF951689">
    <property type="protein sequence ID" value="CCW36198.1"/>
    <property type="molecule type" value="Genomic_DNA"/>
</dbReference>
<dbReference type="AlphaFoldDB" id="S0EXI8"/>
<dbReference type="Gene3D" id="3.30.700.10">
    <property type="entry name" value="Glycoprotein, Type 4 Pilin"/>
    <property type="match status" value="1"/>
</dbReference>
<dbReference type="OrthoDB" id="9813271at2"/>
<dbReference type="STRING" id="454171.CP488_01699"/>
<dbReference type="Pfam" id="PF07963">
    <property type="entry name" value="N_methyl"/>
    <property type="match status" value="1"/>
</dbReference>
<dbReference type="PATRIC" id="fig|1303518.3.peg.2492"/>
<evidence type="ECO:0000313" key="3">
    <source>
        <dbReference type="Proteomes" id="UP000014227"/>
    </source>
</evidence>
<name>S0EXI8_CHTCT</name>
<dbReference type="InterPro" id="IPR012902">
    <property type="entry name" value="N_methyl_site"/>
</dbReference>
<dbReference type="InterPro" id="IPR027558">
    <property type="entry name" value="Pre_pil_HX9DG_C"/>
</dbReference>
<dbReference type="SUPFAM" id="SSF54523">
    <property type="entry name" value="Pili subunits"/>
    <property type="match status" value="1"/>
</dbReference>
<evidence type="ECO:0000259" key="1">
    <source>
        <dbReference type="Pfam" id="PF07596"/>
    </source>
</evidence>
<dbReference type="Pfam" id="PF07596">
    <property type="entry name" value="SBP_bac_10"/>
    <property type="match status" value="1"/>
</dbReference>
<dbReference type="NCBIfam" id="TIGR02532">
    <property type="entry name" value="IV_pilin_GFxxxE"/>
    <property type="match status" value="1"/>
</dbReference>
<reference evidence="3" key="1">
    <citation type="submission" date="2013-03" db="EMBL/GenBank/DDBJ databases">
        <title>Genome sequence of Chthonomonas calidirosea, the first sequenced genome from the Armatimonadetes phylum (formally candidate division OP10).</title>
        <authorList>
            <person name="Lee K.C.Y."/>
            <person name="Morgan X.C."/>
            <person name="Dunfield P.F."/>
            <person name="Tamas I."/>
            <person name="Houghton K.M."/>
            <person name="Vyssotski M."/>
            <person name="Ryan J.L.J."/>
            <person name="Lagutin K."/>
            <person name="McDonald I.R."/>
            <person name="Stott M.B."/>
        </authorList>
    </citation>
    <scope>NUCLEOTIDE SEQUENCE [LARGE SCALE GENOMIC DNA]</scope>
    <source>
        <strain evidence="3">DSM 23976 / ICMP 18418 / T49</strain>
    </source>
</reference>
<sequence>MVKRTRAFTLIELLVVIAIIAILAAILFPVFAQAREKARAIACLSNCRQIGLALSMYLQDWDEKFPQEHPTTSNPVVDDSQGQLETIDYGSPFDKILPYVSGHDSNKVGIYICPSDPDPHGQSLLDANGNCKNTDPPAPPPGALTSYVLNAYYLFGATLAQLPDPSRSIYISERRDTFCDVHYHPWLGEILAPNGPNDPINPIAIAYNRHNGGSNFVYADGHAKWHRFEDTIRPFEGHELYGEHQAF</sequence>
<dbReference type="InterPro" id="IPR011453">
    <property type="entry name" value="DUF1559"/>
</dbReference>
<gene>
    <name evidence="2" type="ORF">CCALI_02394</name>
</gene>
<dbReference type="eggNOG" id="COG4537">
    <property type="taxonomic scope" value="Bacteria"/>
</dbReference>
<keyword evidence="3" id="KW-1185">Reference proteome</keyword>
<proteinExistence type="predicted"/>
<dbReference type="InParanoid" id="S0EXI8"/>
<dbReference type="PANTHER" id="PTHR30093:SF2">
    <property type="entry name" value="TYPE II SECRETION SYSTEM PROTEIN H"/>
    <property type="match status" value="1"/>
</dbReference>
<protein>
    <submittedName>
        <fullName evidence="2">Prepilin-type N-terminal cleavage/methylation domain</fullName>
    </submittedName>
</protein>
<dbReference type="KEGG" id="ccz:CCALI_02394"/>
<feature type="domain" description="DUF1559" evidence="1">
    <location>
        <begin position="33"/>
        <end position="155"/>
    </location>
</feature>
<dbReference type="RefSeq" id="WP_016483715.1">
    <property type="nucleotide sequence ID" value="NC_021487.1"/>
</dbReference>
<organism evidence="2 3">
    <name type="scientific">Chthonomonas calidirosea (strain DSM 23976 / ICMP 18418 / T49)</name>
    <dbReference type="NCBI Taxonomy" id="1303518"/>
    <lineage>
        <taxon>Bacteria</taxon>
        <taxon>Bacillati</taxon>
        <taxon>Armatimonadota</taxon>
        <taxon>Chthonomonadia</taxon>
        <taxon>Chthonomonadales</taxon>
        <taxon>Chthonomonadaceae</taxon>
        <taxon>Chthonomonas</taxon>
    </lineage>
</organism>
<dbReference type="PANTHER" id="PTHR30093">
    <property type="entry name" value="GENERAL SECRETION PATHWAY PROTEIN G"/>
    <property type="match status" value="1"/>
</dbReference>
<evidence type="ECO:0000313" key="2">
    <source>
        <dbReference type="EMBL" id="CCW36198.1"/>
    </source>
</evidence>
<dbReference type="Proteomes" id="UP000014227">
    <property type="component" value="Chromosome I"/>
</dbReference>
<dbReference type="NCBIfam" id="TIGR04294">
    <property type="entry name" value="pre_pil_HX9DG"/>
    <property type="match status" value="1"/>
</dbReference>
<accession>S0EXI8</accession>